<feature type="compositionally biased region" description="Basic residues" evidence="1">
    <location>
        <begin position="1"/>
        <end position="11"/>
    </location>
</feature>
<accession>E0U681</accession>
<dbReference type="eggNOG" id="ENOG5033J4U">
    <property type="taxonomic scope" value="Bacteria"/>
</dbReference>
<dbReference type="RefSeq" id="WP_013320527.1">
    <property type="nucleotide sequence ID" value="NC_014501.1"/>
</dbReference>
<dbReference type="STRING" id="497965.Cyan7822_0371"/>
<name>E0U681_GLOV7</name>
<keyword evidence="3" id="KW-1185">Reference proteome</keyword>
<feature type="region of interest" description="Disordered" evidence="1">
    <location>
        <begin position="1"/>
        <end position="23"/>
    </location>
</feature>
<evidence type="ECO:0000313" key="2">
    <source>
        <dbReference type="EMBL" id="ADN12417.1"/>
    </source>
</evidence>
<organism evidence="2 3">
    <name type="scientific">Gloeothece verrucosa (strain PCC 7822)</name>
    <name type="common">Cyanothece sp. (strain PCC 7822)</name>
    <dbReference type="NCBI Taxonomy" id="497965"/>
    <lineage>
        <taxon>Bacteria</taxon>
        <taxon>Bacillati</taxon>
        <taxon>Cyanobacteriota</taxon>
        <taxon>Cyanophyceae</taxon>
        <taxon>Oscillatoriophycideae</taxon>
        <taxon>Chroococcales</taxon>
        <taxon>Aphanothecaceae</taxon>
        <taxon>Gloeothece</taxon>
        <taxon>Gloeothece verrucosa</taxon>
    </lineage>
</organism>
<reference evidence="3" key="1">
    <citation type="journal article" date="2011" name="MBio">
        <title>Novel metabolic attributes of the genus Cyanothece, comprising a group of unicellular nitrogen-fixing Cyanobacteria.</title>
        <authorList>
            <person name="Bandyopadhyay A."/>
            <person name="Elvitigala T."/>
            <person name="Welsh E."/>
            <person name="Stockel J."/>
            <person name="Liberton M."/>
            <person name="Min H."/>
            <person name="Sherman L.A."/>
            <person name="Pakrasi H.B."/>
        </authorList>
    </citation>
    <scope>NUCLEOTIDE SEQUENCE [LARGE SCALE GENOMIC DNA]</scope>
    <source>
        <strain evidence="3">PCC 7822</strain>
    </source>
</reference>
<evidence type="ECO:0000313" key="3">
    <source>
        <dbReference type="Proteomes" id="UP000008206"/>
    </source>
</evidence>
<sequence length="58" mass="6791">MGKKAKLKKIRKEPLPDNQNKADFAPDQFVKNLEKQGYSFKKIEHSPEIPENRIEPQI</sequence>
<dbReference type="AlphaFoldDB" id="E0U681"/>
<evidence type="ECO:0000256" key="1">
    <source>
        <dbReference type="SAM" id="MobiDB-lite"/>
    </source>
</evidence>
<protein>
    <submittedName>
        <fullName evidence="2">Uncharacterized protein</fullName>
    </submittedName>
</protein>
<gene>
    <name evidence="2" type="ordered locus">Cyan7822_0371</name>
</gene>
<dbReference type="Proteomes" id="UP000008206">
    <property type="component" value="Chromosome"/>
</dbReference>
<proteinExistence type="predicted"/>
<dbReference type="KEGG" id="cyj:Cyan7822_0371"/>
<dbReference type="EMBL" id="CP002198">
    <property type="protein sequence ID" value="ADN12417.1"/>
    <property type="molecule type" value="Genomic_DNA"/>
</dbReference>
<dbReference type="HOGENOM" id="CLU_205120_0_0_3"/>